<accession>A0AAE7E717</accession>
<gene>
    <name evidence="1" type="ORF">ADFLV_1900</name>
</gene>
<evidence type="ECO:0000313" key="2">
    <source>
        <dbReference type="Proteomes" id="UP000503313"/>
    </source>
</evidence>
<organism evidence="1 2">
    <name type="scientific">Arcobacter defluvii</name>
    <dbReference type="NCBI Taxonomy" id="873191"/>
    <lineage>
        <taxon>Bacteria</taxon>
        <taxon>Pseudomonadati</taxon>
        <taxon>Campylobacterota</taxon>
        <taxon>Epsilonproteobacteria</taxon>
        <taxon>Campylobacterales</taxon>
        <taxon>Arcobacteraceae</taxon>
        <taxon>Arcobacter</taxon>
    </lineage>
</organism>
<name>A0AAE7E717_9BACT</name>
<keyword evidence="2" id="KW-1185">Reference proteome</keyword>
<dbReference type="AlphaFoldDB" id="A0AAE7E717"/>
<proteinExistence type="predicted"/>
<sequence length="478" mass="58366">MSLFEIELNSEFKILNSKIFFDEKKLKKYYKLNKLNDNYDDDIKEMIEEHKLYIHQDLFVINNYKYEFDEINNMILSNIYKSNANSTEHLVYPEWLLFLISIKKEKVRFINEKEFYKYLEYFKYIAEIRYKNYIIRNVRNYINFKELGKVSDIENSLHDSLLEYLKKSEYETKELYEYLNFLYRFHQELKDNEKYKLMWNIEVYIQETIVLLLDKEISLKEIYEEVYKYMRGTYSVLHEIYIYKPLYVEESKNHFELYLTKINKLFNSNIDINDFMSILTKNDKHKDILFSCIELDNRLNANKMNEHTMGAITRSIVLSVEEVIKNYISIKQFDMCLEKLAKDSTLFQNFRIKEKEYSNGNELLKLLDNLIEKDERIYILKRIKWSNYRIQSNILNSMFQLNEICFRPEISLEKYLAIYYSTRNYLAHYNIDMNKFFWGEDGQRRIISNTISSVIIILYRIEVMKKNFDKAIKILDNV</sequence>
<dbReference type="Proteomes" id="UP000503313">
    <property type="component" value="Chromosome"/>
</dbReference>
<evidence type="ECO:0000313" key="1">
    <source>
        <dbReference type="EMBL" id="QKF77917.1"/>
    </source>
</evidence>
<dbReference type="KEGG" id="adz:ADFLV_1900"/>
<protein>
    <submittedName>
        <fullName evidence="1">Uncharacterized protein</fullName>
    </submittedName>
</protein>
<dbReference type="EMBL" id="CP053835">
    <property type="protein sequence ID" value="QKF77917.1"/>
    <property type="molecule type" value="Genomic_DNA"/>
</dbReference>
<reference evidence="1 2" key="1">
    <citation type="submission" date="2020-05" db="EMBL/GenBank/DDBJ databases">
        <title>Complete genome sequencing of Campylobacter and Arcobacter type strains.</title>
        <authorList>
            <person name="Miller W.G."/>
            <person name="Yee E."/>
        </authorList>
    </citation>
    <scope>NUCLEOTIDE SEQUENCE [LARGE SCALE GENOMIC DNA]</scope>
    <source>
        <strain evidence="1 2">LMG 25694</strain>
    </source>
</reference>
<dbReference type="RefSeq" id="WP_129011312.1">
    <property type="nucleotide sequence ID" value="NZ_CP053835.1"/>
</dbReference>